<dbReference type="Gene3D" id="1.10.10.10">
    <property type="entry name" value="Winged helix-like DNA-binding domain superfamily/Winged helix DNA-binding domain"/>
    <property type="match status" value="1"/>
</dbReference>
<dbReference type="InterPro" id="IPR018356">
    <property type="entry name" value="Tscrpt_reg_HTH_DeoR_CS"/>
</dbReference>
<evidence type="ECO:0000259" key="4">
    <source>
        <dbReference type="PROSITE" id="PS51000"/>
    </source>
</evidence>
<organism evidence="5 6">
    <name type="scientific">Clostridium brassicae</name>
    <dbReference type="NCBI Taxonomy" id="2999072"/>
    <lineage>
        <taxon>Bacteria</taxon>
        <taxon>Bacillati</taxon>
        <taxon>Bacillota</taxon>
        <taxon>Clostridia</taxon>
        <taxon>Eubacteriales</taxon>
        <taxon>Clostridiaceae</taxon>
        <taxon>Clostridium</taxon>
    </lineage>
</organism>
<dbReference type="InterPro" id="IPR050313">
    <property type="entry name" value="Carb_Metab_HTH_regulators"/>
</dbReference>
<dbReference type="InterPro" id="IPR036388">
    <property type="entry name" value="WH-like_DNA-bd_sf"/>
</dbReference>
<dbReference type="Proteomes" id="UP001144612">
    <property type="component" value="Unassembled WGS sequence"/>
</dbReference>
<evidence type="ECO:0000256" key="3">
    <source>
        <dbReference type="ARBA" id="ARBA00023163"/>
    </source>
</evidence>
<dbReference type="SMART" id="SM00420">
    <property type="entry name" value="HTH_DEOR"/>
    <property type="match status" value="1"/>
</dbReference>
<reference evidence="5" key="1">
    <citation type="submission" date="2022-12" db="EMBL/GenBank/DDBJ databases">
        <title>Clostridium sp. nov., isolated from industrial wastewater.</title>
        <authorList>
            <person name="Jiayan W."/>
        </authorList>
    </citation>
    <scope>NUCLEOTIDE SEQUENCE</scope>
    <source>
        <strain evidence="5">ZC22-4</strain>
    </source>
</reference>
<dbReference type="SUPFAM" id="SSF46785">
    <property type="entry name" value="Winged helix' DNA-binding domain"/>
    <property type="match status" value="1"/>
</dbReference>
<dbReference type="PROSITE" id="PS00894">
    <property type="entry name" value="HTH_DEOR_1"/>
    <property type="match status" value="1"/>
</dbReference>
<dbReference type="PROSITE" id="PS51000">
    <property type="entry name" value="HTH_DEOR_2"/>
    <property type="match status" value="1"/>
</dbReference>
<evidence type="ECO:0000313" key="5">
    <source>
        <dbReference type="EMBL" id="MCY6957147.1"/>
    </source>
</evidence>
<dbReference type="PANTHER" id="PTHR30363:SF60">
    <property type="entry name" value="HTH-TYPE TRANSCRIPTIONAL REGULATOR IOLR"/>
    <property type="match status" value="1"/>
</dbReference>
<dbReference type="RefSeq" id="WP_268059504.1">
    <property type="nucleotide sequence ID" value="NZ_JAPQFJ010000001.1"/>
</dbReference>
<dbReference type="SUPFAM" id="SSF100950">
    <property type="entry name" value="NagB/RpiA/CoA transferase-like"/>
    <property type="match status" value="1"/>
</dbReference>
<gene>
    <name evidence="5" type="ORF">OW729_00860</name>
</gene>
<dbReference type="InterPro" id="IPR036390">
    <property type="entry name" value="WH_DNA-bd_sf"/>
</dbReference>
<keyword evidence="2 5" id="KW-0238">DNA-binding</keyword>
<dbReference type="Pfam" id="PF08220">
    <property type="entry name" value="HTH_DeoR"/>
    <property type="match status" value="1"/>
</dbReference>
<accession>A0ABT4D4E3</accession>
<proteinExistence type="predicted"/>
<evidence type="ECO:0000256" key="1">
    <source>
        <dbReference type="ARBA" id="ARBA00023015"/>
    </source>
</evidence>
<feature type="domain" description="HTH deoR-type" evidence="4">
    <location>
        <begin position="2"/>
        <end position="57"/>
    </location>
</feature>
<evidence type="ECO:0000313" key="6">
    <source>
        <dbReference type="Proteomes" id="UP001144612"/>
    </source>
</evidence>
<dbReference type="GO" id="GO:0003677">
    <property type="term" value="F:DNA binding"/>
    <property type="evidence" value="ECO:0007669"/>
    <property type="project" value="UniProtKB-KW"/>
</dbReference>
<dbReference type="SMART" id="SM01134">
    <property type="entry name" value="DeoRC"/>
    <property type="match status" value="1"/>
</dbReference>
<dbReference type="Gene3D" id="3.40.50.1360">
    <property type="match status" value="1"/>
</dbReference>
<dbReference type="InterPro" id="IPR001034">
    <property type="entry name" value="DeoR_HTH"/>
</dbReference>
<dbReference type="InterPro" id="IPR037171">
    <property type="entry name" value="NagB/RpiA_transferase-like"/>
</dbReference>
<name>A0ABT4D4E3_9CLOT</name>
<keyword evidence="1" id="KW-0805">Transcription regulation</keyword>
<dbReference type="PANTHER" id="PTHR30363">
    <property type="entry name" value="HTH-TYPE TRANSCRIPTIONAL REGULATOR SRLR-RELATED"/>
    <property type="match status" value="1"/>
</dbReference>
<dbReference type="Pfam" id="PF00455">
    <property type="entry name" value="DeoRC"/>
    <property type="match status" value="1"/>
</dbReference>
<sequence length="254" mass="28373">MKINRIKKIEAYLIKHESASLDTLCEIFNVSKNTIRRDVSELEKKGIIKKVYGGVTVTNKKSTIPFAERQISNLNEKKLIGKLASELVEDRDIIFIDSGTTTLQMVPFLKNKQNLTIITNNLVVIQEAIAYDNLNILSTGGTLYRNTSSFVGIETLNFLKQYNISKAFMAASGISISKGITNSSPLESEIKRTMVENSDKVFILADSSKVDIVSLMTYCSIKEIDALITDKIPSKDFSEFFKANNVDLLTPNNK</sequence>
<protein>
    <submittedName>
        <fullName evidence="5">DeoR/GlpR family DNA-binding transcription regulator</fullName>
    </submittedName>
</protein>
<comment type="caution">
    <text evidence="5">The sequence shown here is derived from an EMBL/GenBank/DDBJ whole genome shotgun (WGS) entry which is preliminary data.</text>
</comment>
<keyword evidence="3" id="KW-0804">Transcription</keyword>
<dbReference type="InterPro" id="IPR014036">
    <property type="entry name" value="DeoR-like_C"/>
</dbReference>
<keyword evidence="6" id="KW-1185">Reference proteome</keyword>
<evidence type="ECO:0000256" key="2">
    <source>
        <dbReference type="ARBA" id="ARBA00023125"/>
    </source>
</evidence>
<dbReference type="PRINTS" id="PR00037">
    <property type="entry name" value="HTHLACR"/>
</dbReference>
<dbReference type="EMBL" id="JAPQFJ010000001">
    <property type="protein sequence ID" value="MCY6957147.1"/>
    <property type="molecule type" value="Genomic_DNA"/>
</dbReference>